<feature type="transmembrane region" description="Helical" evidence="7">
    <location>
        <begin position="124"/>
        <end position="143"/>
    </location>
</feature>
<feature type="transmembrane region" description="Helical" evidence="7">
    <location>
        <begin position="219"/>
        <end position="241"/>
    </location>
</feature>
<feature type="region of interest" description="Disordered" evidence="6">
    <location>
        <begin position="1"/>
        <end position="26"/>
    </location>
</feature>
<dbReference type="Proteomes" id="UP001152607">
    <property type="component" value="Unassembled WGS sequence"/>
</dbReference>
<dbReference type="SUPFAM" id="SSF103473">
    <property type="entry name" value="MFS general substrate transporter"/>
    <property type="match status" value="1"/>
</dbReference>
<evidence type="ECO:0000259" key="8">
    <source>
        <dbReference type="PROSITE" id="PS50850"/>
    </source>
</evidence>
<feature type="transmembrane region" description="Helical" evidence="7">
    <location>
        <begin position="378"/>
        <end position="399"/>
    </location>
</feature>
<keyword evidence="4 7" id="KW-1133">Transmembrane helix</keyword>
<dbReference type="FunFam" id="1.20.1250.20:FF:000013">
    <property type="entry name" value="MFS general substrate transporter"/>
    <property type="match status" value="1"/>
</dbReference>
<reference evidence="9" key="1">
    <citation type="submission" date="2023-01" db="EMBL/GenBank/DDBJ databases">
        <authorList>
            <person name="Van Ghelder C."/>
            <person name="Rancurel C."/>
        </authorList>
    </citation>
    <scope>NUCLEOTIDE SEQUENCE</scope>
    <source>
        <strain evidence="9">CNCM I-4278</strain>
    </source>
</reference>
<keyword evidence="5 7" id="KW-0472">Membrane</keyword>
<feature type="domain" description="Major facilitator superfamily (MFS) profile" evidence="8">
    <location>
        <begin position="59"/>
        <end position="485"/>
    </location>
</feature>
<gene>
    <name evidence="9" type="ORF">PDIGIT_LOCUS13085</name>
</gene>
<organism evidence="9 10">
    <name type="scientific">Periconia digitata</name>
    <dbReference type="NCBI Taxonomy" id="1303443"/>
    <lineage>
        <taxon>Eukaryota</taxon>
        <taxon>Fungi</taxon>
        <taxon>Dikarya</taxon>
        <taxon>Ascomycota</taxon>
        <taxon>Pezizomycotina</taxon>
        <taxon>Dothideomycetes</taxon>
        <taxon>Pleosporomycetidae</taxon>
        <taxon>Pleosporales</taxon>
        <taxon>Massarineae</taxon>
        <taxon>Periconiaceae</taxon>
        <taxon>Periconia</taxon>
    </lineage>
</organism>
<dbReference type="GO" id="GO:0016020">
    <property type="term" value="C:membrane"/>
    <property type="evidence" value="ECO:0007669"/>
    <property type="project" value="UniProtKB-SubCell"/>
</dbReference>
<sequence>MQRSEDTAPVVEGRAPSEKGDMKHEEFEEKVRVRGDYSGATSKTDPAEKKLVRKLDIWIMPMLWLMYWLNYLDRNAITLARLNGFQKELGLSSEQYSTTISILFVGYILGQIPSNMIITRVRPSWYMGLCMMGWAIVSGLTALTHNYTGVVLTRFFLGLVEAPYYPGALYLLSIFYTRKEIATRISVLYSGNILASSFAGLIALGVFKLDGVRGLSGWRWLFIIQGVATFVVAVAACFVIPDEPLKTWWLSPQERQMAYDRVARDTVGHSTDVSIFAGLKEAVRDPKVWVFVYMQHLHIATNGFKNFMPTIVDTLGYSESVTLVMITPPYLIAGIISIGWAISSGHFNERTWHITIAKAVAILGFVLGCATMNVGARYFAMCVFTIGTYAVNSIILGWVASSCGQTKEKKAASLAIANVAATLSLIWTPYIWPEWSEPRFVFPLAMSAGMALACAGGAWLMRWMLVRENRKIRMSDSETTMFYAY</sequence>
<dbReference type="OrthoDB" id="2250022at2759"/>
<evidence type="ECO:0000256" key="6">
    <source>
        <dbReference type="SAM" id="MobiDB-lite"/>
    </source>
</evidence>
<feature type="transmembrane region" description="Helical" evidence="7">
    <location>
        <begin position="93"/>
        <end position="112"/>
    </location>
</feature>
<dbReference type="GO" id="GO:0022857">
    <property type="term" value="F:transmembrane transporter activity"/>
    <property type="evidence" value="ECO:0007669"/>
    <property type="project" value="InterPro"/>
</dbReference>
<dbReference type="Gene3D" id="1.20.1250.20">
    <property type="entry name" value="MFS general substrate transporter like domains"/>
    <property type="match status" value="2"/>
</dbReference>
<evidence type="ECO:0000256" key="4">
    <source>
        <dbReference type="ARBA" id="ARBA00022989"/>
    </source>
</evidence>
<dbReference type="AlphaFoldDB" id="A0A9W4XVV8"/>
<dbReference type="FunFam" id="1.20.1250.20:FF:000057">
    <property type="entry name" value="MFS general substrate transporter"/>
    <property type="match status" value="1"/>
</dbReference>
<dbReference type="PANTHER" id="PTHR43791">
    <property type="entry name" value="PERMEASE-RELATED"/>
    <property type="match status" value="1"/>
</dbReference>
<comment type="caution">
    <text evidence="9">The sequence shown here is derived from an EMBL/GenBank/DDBJ whole genome shotgun (WGS) entry which is preliminary data.</text>
</comment>
<feature type="transmembrane region" description="Helical" evidence="7">
    <location>
        <begin position="155"/>
        <end position="176"/>
    </location>
</feature>
<evidence type="ECO:0000256" key="5">
    <source>
        <dbReference type="ARBA" id="ARBA00023136"/>
    </source>
</evidence>
<evidence type="ECO:0000256" key="1">
    <source>
        <dbReference type="ARBA" id="ARBA00004141"/>
    </source>
</evidence>
<feature type="compositionally biased region" description="Basic and acidic residues" evidence="6">
    <location>
        <begin position="15"/>
        <end position="26"/>
    </location>
</feature>
<dbReference type="Pfam" id="PF07690">
    <property type="entry name" value="MFS_1"/>
    <property type="match status" value="1"/>
</dbReference>
<evidence type="ECO:0000313" key="10">
    <source>
        <dbReference type="Proteomes" id="UP001152607"/>
    </source>
</evidence>
<feature type="transmembrane region" description="Helical" evidence="7">
    <location>
        <begin position="444"/>
        <end position="465"/>
    </location>
</feature>
<dbReference type="PANTHER" id="PTHR43791:SF12">
    <property type="entry name" value="MAJOR FACILITATOR SUPERFAMILY (MFS) PROFILE DOMAIN-CONTAINING PROTEIN"/>
    <property type="match status" value="1"/>
</dbReference>
<keyword evidence="3 7" id="KW-0812">Transmembrane</keyword>
<evidence type="ECO:0000256" key="3">
    <source>
        <dbReference type="ARBA" id="ARBA00022692"/>
    </source>
</evidence>
<name>A0A9W4XVV8_9PLEO</name>
<proteinExistence type="predicted"/>
<evidence type="ECO:0000256" key="7">
    <source>
        <dbReference type="SAM" id="Phobius"/>
    </source>
</evidence>
<protein>
    <recommendedName>
        <fullName evidence="8">Major facilitator superfamily (MFS) profile domain-containing protein</fullName>
    </recommendedName>
</protein>
<accession>A0A9W4XVV8</accession>
<feature type="transmembrane region" description="Helical" evidence="7">
    <location>
        <begin position="55"/>
        <end position="72"/>
    </location>
</feature>
<evidence type="ECO:0000313" key="9">
    <source>
        <dbReference type="EMBL" id="CAI6339921.1"/>
    </source>
</evidence>
<keyword evidence="2" id="KW-0813">Transport</keyword>
<dbReference type="EMBL" id="CAOQHR010000009">
    <property type="protein sequence ID" value="CAI6339921.1"/>
    <property type="molecule type" value="Genomic_DNA"/>
</dbReference>
<keyword evidence="10" id="KW-1185">Reference proteome</keyword>
<dbReference type="InterPro" id="IPR011701">
    <property type="entry name" value="MFS"/>
</dbReference>
<comment type="subcellular location">
    <subcellularLocation>
        <location evidence="1">Membrane</location>
        <topology evidence="1">Multi-pass membrane protein</topology>
    </subcellularLocation>
</comment>
<dbReference type="InterPro" id="IPR020846">
    <property type="entry name" value="MFS_dom"/>
</dbReference>
<feature type="transmembrane region" description="Helical" evidence="7">
    <location>
        <begin position="354"/>
        <end position="372"/>
    </location>
</feature>
<dbReference type="PROSITE" id="PS50850">
    <property type="entry name" value="MFS"/>
    <property type="match status" value="1"/>
</dbReference>
<feature type="transmembrane region" description="Helical" evidence="7">
    <location>
        <begin position="321"/>
        <end position="342"/>
    </location>
</feature>
<feature type="transmembrane region" description="Helical" evidence="7">
    <location>
        <begin position="188"/>
        <end position="207"/>
    </location>
</feature>
<feature type="transmembrane region" description="Helical" evidence="7">
    <location>
        <begin position="411"/>
        <end position="432"/>
    </location>
</feature>
<evidence type="ECO:0000256" key="2">
    <source>
        <dbReference type="ARBA" id="ARBA00022448"/>
    </source>
</evidence>
<dbReference type="InterPro" id="IPR036259">
    <property type="entry name" value="MFS_trans_sf"/>
</dbReference>